<feature type="chain" id="PRO_5007589517" description="Secreted protein" evidence="2">
    <location>
        <begin position="24"/>
        <end position="93"/>
    </location>
</feature>
<evidence type="ECO:0000256" key="2">
    <source>
        <dbReference type="SAM" id="SignalP"/>
    </source>
</evidence>
<dbReference type="Proteomes" id="UP000075243">
    <property type="component" value="Chromosome 2"/>
</dbReference>
<gene>
    <name evidence="3" type="ORF">KK1_007171</name>
</gene>
<dbReference type="PANTHER" id="PTHR33592:SF3">
    <property type="entry name" value="TRANSMEMBRANE PROTEIN"/>
    <property type="match status" value="1"/>
</dbReference>
<dbReference type="AlphaFoldDB" id="A0A151U5G5"/>
<accession>A0A151U5G5</accession>
<sequence>MGGYTKMLVLTTILVLGLHQICAFRPLKEGQFLQQRLIIQSLQRGPVQRSQRNPCSTVPGRSRGRCTLAQNHVVAHHAPPPPPPTLTLPHLVN</sequence>
<evidence type="ECO:0008006" key="5">
    <source>
        <dbReference type="Google" id="ProtNLM"/>
    </source>
</evidence>
<keyword evidence="4" id="KW-1185">Reference proteome</keyword>
<organism evidence="3 4">
    <name type="scientific">Cajanus cajan</name>
    <name type="common">Pigeon pea</name>
    <name type="synonym">Cajanus indicus</name>
    <dbReference type="NCBI Taxonomy" id="3821"/>
    <lineage>
        <taxon>Eukaryota</taxon>
        <taxon>Viridiplantae</taxon>
        <taxon>Streptophyta</taxon>
        <taxon>Embryophyta</taxon>
        <taxon>Tracheophyta</taxon>
        <taxon>Spermatophyta</taxon>
        <taxon>Magnoliopsida</taxon>
        <taxon>eudicotyledons</taxon>
        <taxon>Gunneridae</taxon>
        <taxon>Pentapetalae</taxon>
        <taxon>rosids</taxon>
        <taxon>fabids</taxon>
        <taxon>Fabales</taxon>
        <taxon>Fabaceae</taxon>
        <taxon>Papilionoideae</taxon>
        <taxon>50 kb inversion clade</taxon>
        <taxon>NPAAA clade</taxon>
        <taxon>indigoferoid/millettioid clade</taxon>
        <taxon>Phaseoleae</taxon>
        <taxon>Cajanus</taxon>
    </lineage>
</organism>
<protein>
    <recommendedName>
        <fullName evidence="5">Secreted protein</fullName>
    </recommendedName>
</protein>
<evidence type="ECO:0000313" key="3">
    <source>
        <dbReference type="EMBL" id="KYP74488.1"/>
    </source>
</evidence>
<feature type="signal peptide" evidence="2">
    <location>
        <begin position="1"/>
        <end position="23"/>
    </location>
</feature>
<feature type="region of interest" description="Disordered" evidence="1">
    <location>
        <begin position="74"/>
        <end position="93"/>
    </location>
</feature>
<dbReference type="PANTHER" id="PTHR33592">
    <property type="entry name" value="TRANSMEMBRANE PROTEIN"/>
    <property type="match status" value="1"/>
</dbReference>
<evidence type="ECO:0000313" key="4">
    <source>
        <dbReference type="Proteomes" id="UP000075243"/>
    </source>
</evidence>
<dbReference type="OMA" id="HQICAFR"/>
<name>A0A151U5G5_CAJCA</name>
<proteinExistence type="predicted"/>
<dbReference type="Gramene" id="C.cajan_06972.t">
    <property type="protein sequence ID" value="C.cajan_06972.t.cds1"/>
    <property type="gene ID" value="C.cajan_06972"/>
</dbReference>
<reference evidence="3 4" key="1">
    <citation type="journal article" date="2012" name="Nat. Biotechnol.">
        <title>Draft genome sequence of pigeonpea (Cajanus cajan), an orphan legume crop of resource-poor farmers.</title>
        <authorList>
            <person name="Varshney R.K."/>
            <person name="Chen W."/>
            <person name="Li Y."/>
            <person name="Bharti A.K."/>
            <person name="Saxena R.K."/>
            <person name="Schlueter J.A."/>
            <person name="Donoghue M.T."/>
            <person name="Azam S."/>
            <person name="Fan G."/>
            <person name="Whaley A.M."/>
            <person name="Farmer A.D."/>
            <person name="Sheridan J."/>
            <person name="Iwata A."/>
            <person name="Tuteja R."/>
            <person name="Penmetsa R.V."/>
            <person name="Wu W."/>
            <person name="Upadhyaya H.D."/>
            <person name="Yang S.P."/>
            <person name="Shah T."/>
            <person name="Saxena K.B."/>
            <person name="Michael T."/>
            <person name="McCombie W.R."/>
            <person name="Yang B."/>
            <person name="Zhang G."/>
            <person name="Yang H."/>
            <person name="Wang J."/>
            <person name="Spillane C."/>
            <person name="Cook D.R."/>
            <person name="May G.D."/>
            <person name="Xu X."/>
            <person name="Jackson S.A."/>
        </authorList>
    </citation>
    <scope>NUCLEOTIDE SEQUENCE [LARGE SCALE GENOMIC DNA]</scope>
    <source>
        <strain evidence="4">cv. Asha</strain>
    </source>
</reference>
<evidence type="ECO:0000256" key="1">
    <source>
        <dbReference type="SAM" id="MobiDB-lite"/>
    </source>
</evidence>
<dbReference type="EMBL" id="CM003604">
    <property type="protein sequence ID" value="KYP74488.1"/>
    <property type="molecule type" value="Genomic_DNA"/>
</dbReference>
<keyword evidence="2" id="KW-0732">Signal</keyword>